<evidence type="ECO:0000256" key="8">
    <source>
        <dbReference type="SAM" id="SignalP"/>
    </source>
</evidence>
<keyword evidence="4 8" id="KW-0732">Signal</keyword>
<accession>A0A944DEF5</accession>
<reference evidence="10" key="1">
    <citation type="journal article" date="2022" name="ISME J.">
        <title>Genetic and phylogenetic analysis of dissimilatory iodate-reducing bacteria identifies potential niches across the world's oceans.</title>
        <authorList>
            <person name="Reyes-Umana V."/>
            <person name="Henning Z."/>
            <person name="Lee K."/>
            <person name="Barnum T.P."/>
            <person name="Coates J.D."/>
        </authorList>
    </citation>
    <scope>NUCLEOTIDE SEQUENCE [LARGE SCALE GENOMIC DNA]</scope>
    <source>
        <strain evidence="10">IR12</strain>
    </source>
</reference>
<dbReference type="Pfam" id="PF07519">
    <property type="entry name" value="Tannase"/>
    <property type="match status" value="1"/>
</dbReference>
<dbReference type="InterPro" id="IPR029058">
    <property type="entry name" value="AB_hydrolase_fold"/>
</dbReference>
<evidence type="ECO:0000256" key="4">
    <source>
        <dbReference type="ARBA" id="ARBA00022729"/>
    </source>
</evidence>
<dbReference type="Gene3D" id="3.40.50.1820">
    <property type="entry name" value="alpha/beta hydrolase"/>
    <property type="match status" value="1"/>
</dbReference>
<keyword evidence="5 9" id="KW-0378">Hydrolase</keyword>
<dbReference type="GO" id="GO:0052689">
    <property type="term" value="F:carboxylic ester hydrolase activity"/>
    <property type="evidence" value="ECO:0007669"/>
    <property type="project" value="UniProtKB-KW"/>
</dbReference>
<dbReference type="GO" id="GO:0046872">
    <property type="term" value="F:metal ion binding"/>
    <property type="evidence" value="ECO:0007669"/>
    <property type="project" value="UniProtKB-KW"/>
</dbReference>
<keyword evidence="3" id="KW-0479">Metal-binding</keyword>
<organism evidence="9 10">
    <name type="scientific">Denitromonas iodatirespirans</name>
    <dbReference type="NCBI Taxonomy" id="2795389"/>
    <lineage>
        <taxon>Bacteria</taxon>
        <taxon>Pseudomonadati</taxon>
        <taxon>Pseudomonadota</taxon>
        <taxon>Betaproteobacteria</taxon>
        <taxon>Rhodocyclales</taxon>
        <taxon>Zoogloeaceae</taxon>
        <taxon>Denitromonas</taxon>
    </lineage>
</organism>
<proteinExistence type="inferred from homology"/>
<gene>
    <name evidence="9" type="ORF">I8J34_17280</name>
</gene>
<sequence length="586" mass="62005">MKRHALSLAVAAASTLWIGAADLALAKDGWPSAGAHAAKGHHKHHRKPPAEPMVCEDLAGARLPGLEVSVAETIAADASVPAPAHCRVLGTLDARIGVDGKDYAIGFELRLPEAWNGRFLFQGGGGNDGVIRPALGAIGNGQPTNALSEGFAVVSTDAGHTAENVPVIGGQLFGIDPQARVDYGYNAIERVGETAKALIALRYAEKARYSYFIGCSNGGRQGMVAAERFPRLFDGIVSGNPGYNLPRAAVQHPWDVQAFGAAAPKAADGRPILSQSFSNSDLTLVTDAVTAQCDALDGLADGIIENQPACHFDPAVLQCAGAKTDACLSGAQVEALHKVFGGAKNGLGEALYADWPYDTGVSAAGWRAWKIGTATTSMPNSRIVTLGGPSLPYIFMTPPDEVAGATPDQNALAVYDYLLNYDFDANASRIDESSGIYTESSMQFMSAKPRIAPFRAHGGKLILYHGTSDPVFSVNDTIAYYQQLAKRSGGYPRTGRFARLFVVPGMNHCSGGPATDGFNTLAPIVEWVEKGRAPTSIDATARPENGTAWPGRTRPLCPYPLQARYTGRGSIEQAENFRCVNVSRRH</sequence>
<keyword evidence="7" id="KW-1015">Disulfide bond</keyword>
<evidence type="ECO:0000256" key="6">
    <source>
        <dbReference type="ARBA" id="ARBA00022837"/>
    </source>
</evidence>
<name>A0A944DEF5_DENI1</name>
<evidence type="ECO:0000256" key="3">
    <source>
        <dbReference type="ARBA" id="ARBA00022723"/>
    </source>
</evidence>
<dbReference type="EMBL" id="JAEKFT010000022">
    <property type="protein sequence ID" value="MBT0962938.1"/>
    <property type="molecule type" value="Genomic_DNA"/>
</dbReference>
<dbReference type="InterPro" id="IPR011118">
    <property type="entry name" value="Tannase/feruloyl_esterase"/>
</dbReference>
<dbReference type="RefSeq" id="WP_214362886.1">
    <property type="nucleotide sequence ID" value="NZ_JAEKFT010000022.1"/>
</dbReference>
<feature type="signal peptide" evidence="8">
    <location>
        <begin position="1"/>
        <end position="26"/>
    </location>
</feature>
<evidence type="ECO:0000256" key="7">
    <source>
        <dbReference type="ARBA" id="ARBA00023157"/>
    </source>
</evidence>
<dbReference type="PANTHER" id="PTHR33938:SF15">
    <property type="entry name" value="FERULOYL ESTERASE B-RELATED"/>
    <property type="match status" value="1"/>
</dbReference>
<keyword evidence="2" id="KW-0719">Serine esterase</keyword>
<dbReference type="AlphaFoldDB" id="A0A944DEF5"/>
<keyword evidence="10" id="KW-1185">Reference proteome</keyword>
<comment type="caution">
    <text evidence="9">The sequence shown here is derived from an EMBL/GenBank/DDBJ whole genome shotgun (WGS) entry which is preliminary data.</text>
</comment>
<keyword evidence="6" id="KW-0106">Calcium</keyword>
<comment type="similarity">
    <text evidence="1">Belongs to the tannase family.</text>
</comment>
<dbReference type="Proteomes" id="UP000694660">
    <property type="component" value="Unassembled WGS sequence"/>
</dbReference>
<dbReference type="SUPFAM" id="SSF53474">
    <property type="entry name" value="alpha/beta-Hydrolases"/>
    <property type="match status" value="1"/>
</dbReference>
<feature type="chain" id="PRO_5037842187" evidence="8">
    <location>
        <begin position="27"/>
        <end position="586"/>
    </location>
</feature>
<protein>
    <submittedName>
        <fullName evidence="9">Tannase/feruloyl esterase family alpha/beta hydrolase</fullName>
    </submittedName>
</protein>
<evidence type="ECO:0000256" key="5">
    <source>
        <dbReference type="ARBA" id="ARBA00022801"/>
    </source>
</evidence>
<dbReference type="PANTHER" id="PTHR33938">
    <property type="entry name" value="FERULOYL ESTERASE B-RELATED"/>
    <property type="match status" value="1"/>
</dbReference>
<evidence type="ECO:0000256" key="1">
    <source>
        <dbReference type="ARBA" id="ARBA00006249"/>
    </source>
</evidence>
<evidence type="ECO:0000256" key="2">
    <source>
        <dbReference type="ARBA" id="ARBA00022487"/>
    </source>
</evidence>
<evidence type="ECO:0000313" key="9">
    <source>
        <dbReference type="EMBL" id="MBT0962938.1"/>
    </source>
</evidence>
<evidence type="ECO:0000313" key="10">
    <source>
        <dbReference type="Proteomes" id="UP000694660"/>
    </source>
</evidence>